<reference evidence="2 3" key="1">
    <citation type="submission" date="2018-07" db="EMBL/GenBank/DDBJ databases">
        <title>Genomic Encyclopedia of Type Strains, Phase IV (KMG-IV): sequencing the most valuable type-strain genomes for metagenomic binning, comparative biology and taxonomic classification.</title>
        <authorList>
            <person name="Goeker M."/>
        </authorList>
    </citation>
    <scope>NUCLEOTIDE SEQUENCE [LARGE SCALE GENOMIC DNA]</scope>
    <source>
        <strain evidence="2 3">DSM 101478</strain>
    </source>
</reference>
<proteinExistence type="predicted"/>
<accession>A0A370QJL9</accession>
<name>A0A370QJL9_9FLAO</name>
<dbReference type="InterPro" id="IPR011990">
    <property type="entry name" value="TPR-like_helical_dom_sf"/>
</dbReference>
<gene>
    <name evidence="2" type="ORF">C8D94_101415</name>
</gene>
<evidence type="ECO:0000256" key="1">
    <source>
        <dbReference type="SAM" id="Coils"/>
    </source>
</evidence>
<dbReference type="SUPFAM" id="SSF48452">
    <property type="entry name" value="TPR-like"/>
    <property type="match status" value="1"/>
</dbReference>
<evidence type="ECO:0000313" key="3">
    <source>
        <dbReference type="Proteomes" id="UP000255317"/>
    </source>
</evidence>
<protein>
    <submittedName>
        <fullName evidence="2">Protein involved in gliding motility SprE</fullName>
    </submittedName>
</protein>
<organism evidence="2 3">
    <name type="scientific">Marinirhabdus gelatinilytica</name>
    <dbReference type="NCBI Taxonomy" id="1703343"/>
    <lineage>
        <taxon>Bacteria</taxon>
        <taxon>Pseudomonadati</taxon>
        <taxon>Bacteroidota</taxon>
        <taxon>Flavobacteriia</taxon>
        <taxon>Flavobacteriales</taxon>
        <taxon>Flavobacteriaceae</taxon>
    </lineage>
</organism>
<evidence type="ECO:0000313" key="2">
    <source>
        <dbReference type="EMBL" id="RDK88541.1"/>
    </source>
</evidence>
<dbReference type="EMBL" id="QRAO01000001">
    <property type="protein sequence ID" value="RDK88541.1"/>
    <property type="molecule type" value="Genomic_DNA"/>
</dbReference>
<sequence>MNGIYKTTIALLAVLMLVACSRKKNTFLSRNFHAVTAEYNTLYNGGLAFEDGKEELALTYQDNYWEILPVERVTLQDEIDTPGEKKDPNFERAEEKAVKAIQKHSIYLDGKEYNPQIDEAYMLLGKSRYFDQRYIPAQDAFNFILNRYPTSNNINRAKVWKAKTNIRLNNEDVALENLQKMMDEAELEEEELAEASAIMAQAYINLDSLPEALPYIKLASEYEKKNELKGRYAYIKGQVYDRLEMKDSANLAYDEVIEMNRKSPRVYMINAYIAKARNFDYDKEDKVAFLELLTDLEENRENRPFLDKIYNQIGEYYRNYDSIGLAIDYYNKSIQDFKGDKYLQSMNYRTLAEINFDAANYKVAGAYYDSTITNLAINTREWRRFKKKRENLDDVIKYEDIATQNDSILSLVAMNEGERLAYFTEYTNQLREKARQDSIAQAKAEDRITNKEFYKKNTGGTSKAGEGNSTFYFYNPTTVSYGRQEFKNIWGSRKLEDYWRLSSKQTVSIEKEGPIVETVKINESELYDPQSYIVNIPSDQKVIDSIAKDRNFAYYQLGLIYKEKFREYGLATNRLEKLLTLNPEERLILPTKYNLYKIYNQEENIALAEKYKNDIINNHPDSRYAEILLNPNTQLATDESSPEYKYKELYKEFEKSRYGYVIDTADEYITLYNGNDIVPKLEMLKATALARQDGFEAYKKALNYIALNYPNSEEGKEAETLYKTTVPKLAQKDFSTDEESDKWKLVYQFPVTEREAATALQDKLNEGIKEYNYFNMSTSVDYYDPNTIFVIVHGLNTRMGGRGFAEVLKENKKYKIKRESFEISSPNYKIIQIHKNLDSYLRETTLEAEK</sequence>
<dbReference type="RefSeq" id="WP_115122236.1">
    <property type="nucleotide sequence ID" value="NZ_QRAO01000001.1"/>
</dbReference>
<keyword evidence="3" id="KW-1185">Reference proteome</keyword>
<dbReference type="Proteomes" id="UP000255317">
    <property type="component" value="Unassembled WGS sequence"/>
</dbReference>
<dbReference type="InterPro" id="IPR019734">
    <property type="entry name" value="TPR_rpt"/>
</dbReference>
<comment type="caution">
    <text evidence="2">The sequence shown here is derived from an EMBL/GenBank/DDBJ whole genome shotgun (WGS) entry which is preliminary data.</text>
</comment>
<feature type="coiled-coil region" evidence="1">
    <location>
        <begin position="168"/>
        <end position="198"/>
    </location>
</feature>
<dbReference type="Gene3D" id="1.25.40.10">
    <property type="entry name" value="Tetratricopeptide repeat domain"/>
    <property type="match status" value="2"/>
</dbReference>
<keyword evidence="1" id="KW-0175">Coiled coil</keyword>
<dbReference type="AlphaFoldDB" id="A0A370QJL9"/>
<dbReference type="PROSITE" id="PS51257">
    <property type="entry name" value="PROKAR_LIPOPROTEIN"/>
    <property type="match status" value="1"/>
</dbReference>
<dbReference type="OrthoDB" id="1522549at2"/>
<dbReference type="SMART" id="SM00028">
    <property type="entry name" value="TPR"/>
    <property type="match status" value="4"/>
</dbReference>